<feature type="domain" description="HAT C-terminal dimerisation" evidence="1">
    <location>
        <begin position="578"/>
        <end position="648"/>
    </location>
</feature>
<dbReference type="AlphaFoldDB" id="A0A8B8GRI6"/>
<evidence type="ECO:0000313" key="3">
    <source>
        <dbReference type="Proteomes" id="UP000694846"/>
    </source>
</evidence>
<proteinExistence type="predicted"/>
<dbReference type="GO" id="GO:0046983">
    <property type="term" value="F:protein dimerization activity"/>
    <property type="evidence" value="ECO:0007669"/>
    <property type="project" value="InterPro"/>
</dbReference>
<evidence type="ECO:0000313" key="4">
    <source>
        <dbReference type="RefSeq" id="XP_025425708.1"/>
    </source>
</evidence>
<dbReference type="InterPro" id="IPR008906">
    <property type="entry name" value="HATC_C_dom"/>
</dbReference>
<evidence type="ECO:0000259" key="2">
    <source>
        <dbReference type="Pfam" id="PF14291"/>
    </source>
</evidence>
<dbReference type="SUPFAM" id="SSF53098">
    <property type="entry name" value="Ribonuclease H-like"/>
    <property type="match status" value="1"/>
</dbReference>
<feature type="domain" description="DUF4371" evidence="2">
    <location>
        <begin position="254"/>
        <end position="341"/>
    </location>
</feature>
<dbReference type="InterPro" id="IPR025398">
    <property type="entry name" value="DUF4371"/>
</dbReference>
<keyword evidence="3" id="KW-1185">Reference proteome</keyword>
<protein>
    <submittedName>
        <fullName evidence="4">Zinc finger MYM-type protein 1-like</fullName>
    </submittedName>
</protein>
<organism evidence="3 4">
    <name type="scientific">Sipha flava</name>
    <name type="common">yellow sugarcane aphid</name>
    <dbReference type="NCBI Taxonomy" id="143950"/>
    <lineage>
        <taxon>Eukaryota</taxon>
        <taxon>Metazoa</taxon>
        <taxon>Ecdysozoa</taxon>
        <taxon>Arthropoda</taxon>
        <taxon>Hexapoda</taxon>
        <taxon>Insecta</taxon>
        <taxon>Pterygota</taxon>
        <taxon>Neoptera</taxon>
        <taxon>Paraneoptera</taxon>
        <taxon>Hemiptera</taxon>
        <taxon>Sternorrhyncha</taxon>
        <taxon>Aphidomorpha</taxon>
        <taxon>Aphidoidea</taxon>
        <taxon>Aphididae</taxon>
        <taxon>Sipha</taxon>
    </lineage>
</organism>
<gene>
    <name evidence="4" type="primary">LOC112694460</name>
</gene>
<dbReference type="OrthoDB" id="6597377at2759"/>
<dbReference type="InterPro" id="IPR012337">
    <property type="entry name" value="RNaseH-like_sf"/>
</dbReference>
<dbReference type="RefSeq" id="XP_025425708.1">
    <property type="nucleotide sequence ID" value="XM_025569923.1"/>
</dbReference>
<name>A0A8B8GRI6_9HEMI</name>
<dbReference type="Pfam" id="PF14291">
    <property type="entry name" value="DUF4371"/>
    <property type="match status" value="1"/>
</dbReference>
<dbReference type="PANTHER" id="PTHR46289:SF14">
    <property type="entry name" value="DUF4371 DOMAIN-CONTAINING PROTEIN"/>
    <property type="match status" value="1"/>
</dbReference>
<dbReference type="InterPro" id="IPR052958">
    <property type="entry name" value="IFN-induced_PKR_regulator"/>
</dbReference>
<dbReference type="PANTHER" id="PTHR46289">
    <property type="entry name" value="52 KDA REPRESSOR OF THE INHIBITOR OF THE PROTEIN KINASE-LIKE PROTEIN-RELATED"/>
    <property type="match status" value="1"/>
</dbReference>
<evidence type="ECO:0000259" key="1">
    <source>
        <dbReference type="Pfam" id="PF05699"/>
    </source>
</evidence>
<dbReference type="Proteomes" id="UP000694846">
    <property type="component" value="Unplaced"/>
</dbReference>
<accession>A0A8B8GRI6</accession>
<reference evidence="4" key="1">
    <citation type="submission" date="2025-08" db="UniProtKB">
        <authorList>
            <consortium name="RefSeq"/>
        </authorList>
    </citation>
    <scope>IDENTIFICATION</scope>
    <source>
        <tissue evidence="4">Whole body</tissue>
    </source>
</reference>
<sequence length="679" mass="78017">MLKLIPISGTRAKSLSGVEFWYCPTDGQDEQNQNCKIYNEDGEPSDKSSNDIFNNSFEEQPVTELHSIPTTSSSLKSFNSNLSNSSNLGNDRFSRLDIGNFVNLPCTIVIDEKTKHELLTNIWTPEIKYSFKKDSTSVARCFRHEWLSTYSPWLSYSQKMKGPFCVFCVLFHSSSGHASTVFDKINTSHKLLIDNNRKKNFPIISSILFCGTQEIALRGKTSNERNFNSLINFRIEAGKIILSRITNYLVKSRSFFSILADKTADISGTEQLSIGIRYISFESENPVVKEEFLGFVALIDMHAKTVAKSIIHFLRHSGLNLNNLIGQGYDGCSAMSGIHNGVQAIIKNEFPKAVFVHCSSHRLNLVINDLNKLQHIQNCAGIINSIIKFFRLSPKRRKRIEKIPYFCETRWSEKYKTIRIFSEQFVGIVEQLEIISMETCFDSQTKSQAFQLHSAATKSNFIVCLFIMAKFSAQLEPITNALQAIQLDLSQARKYITEIIEVFNNLDAKNYFHEIFKKAQNFANELGEEIEIPRIVFNQKHRLNHPINTPEDYFRVSLYQPYCILWYNVWKNRNTNQSEMKNISFISLLDEANLYPAIYIALTIALTMPVTTCSVERTFITLRRVKTWTRNTIGDNRLNGLCMIAVHKEFVENHKLKLIEEIINEFGLLPRRMELLFND</sequence>
<dbReference type="Pfam" id="PF05699">
    <property type="entry name" value="Dimer_Tnp_hAT"/>
    <property type="match status" value="1"/>
</dbReference>
<dbReference type="GeneID" id="112694460"/>